<dbReference type="EMBL" id="CP003740">
    <property type="protein sequence ID" value="AGI67433.1"/>
    <property type="molecule type" value="Genomic_DNA"/>
</dbReference>
<dbReference type="HOGENOM" id="CLU_095332_1_0_5"/>
<dbReference type="SUPFAM" id="SSF46689">
    <property type="entry name" value="Homeodomain-like"/>
    <property type="match status" value="1"/>
</dbReference>
<dbReference type="KEGG" id="oat:OAN307_c17680"/>
<reference evidence="1 2" key="1">
    <citation type="journal article" date="2013" name="PLoS ONE">
        <title>Poles Apart: Arctic and Antarctic Octadecabacter strains Share High Genome Plasticity and a New Type of Xanthorhodopsin.</title>
        <authorList>
            <person name="Vollmers J."/>
            <person name="Voget S."/>
            <person name="Dietrich S."/>
            <person name="Gollnow K."/>
            <person name="Smits M."/>
            <person name="Meyer K."/>
            <person name="Brinkhoff T."/>
            <person name="Simon M."/>
            <person name="Daniel R."/>
        </authorList>
    </citation>
    <scope>NUCLEOTIDE SEQUENCE [LARGE SCALE GENOMIC DNA]</scope>
    <source>
        <strain evidence="1 2">307</strain>
    </source>
</reference>
<sequence length="189" mass="20985">MMPARFTKDDWLAFGLSQLASDGPDALKLSALCAAAHKTIGSFYHHFKDQPAYFEALLEYWKKKNTGDIIEQLSALPDSIGKAKHLKIIAMAMDQTEDVGIRILAQKNAIASGVVTAVDQMRIEFMKSLYQDQLDLSEQDAQLLAQLEYAAFVGTQTIWPNSPIEHGQSLSALFHKLVKARYAAESPRS</sequence>
<accession>M9R6P8</accession>
<evidence type="ECO:0000313" key="2">
    <source>
        <dbReference type="Proteomes" id="UP000005307"/>
    </source>
</evidence>
<evidence type="ECO:0000313" key="1">
    <source>
        <dbReference type="EMBL" id="AGI67433.1"/>
    </source>
</evidence>
<dbReference type="Gene3D" id="1.10.357.10">
    <property type="entry name" value="Tetracycline Repressor, domain 2"/>
    <property type="match status" value="1"/>
</dbReference>
<dbReference type="eggNOG" id="COG1309">
    <property type="taxonomic scope" value="Bacteria"/>
</dbReference>
<name>M9R6P8_9RHOB</name>
<organism evidence="1 2">
    <name type="scientific">Octadecabacter antarcticus 307</name>
    <dbReference type="NCBI Taxonomy" id="391626"/>
    <lineage>
        <taxon>Bacteria</taxon>
        <taxon>Pseudomonadati</taxon>
        <taxon>Pseudomonadota</taxon>
        <taxon>Alphaproteobacteria</taxon>
        <taxon>Rhodobacterales</taxon>
        <taxon>Roseobacteraceae</taxon>
        <taxon>Octadecabacter</taxon>
    </lineage>
</organism>
<dbReference type="Proteomes" id="UP000005307">
    <property type="component" value="Chromosome"/>
</dbReference>
<protein>
    <submittedName>
        <fullName evidence="1">Putative transcriptional regulator</fullName>
    </submittedName>
</protein>
<proteinExistence type="predicted"/>
<gene>
    <name evidence="1" type="ORF">OAN307_c17680</name>
</gene>
<dbReference type="STRING" id="391626.OAN307_c17680"/>
<dbReference type="AlphaFoldDB" id="M9R6P8"/>
<keyword evidence="2" id="KW-1185">Reference proteome</keyword>
<dbReference type="InterPro" id="IPR009057">
    <property type="entry name" value="Homeodomain-like_sf"/>
</dbReference>